<evidence type="ECO:0000313" key="3">
    <source>
        <dbReference type="Proteomes" id="UP000264217"/>
    </source>
</evidence>
<keyword evidence="3" id="KW-1185">Reference proteome</keyword>
<gene>
    <name evidence="2" type="ORF">D0C36_20385</name>
</gene>
<dbReference type="SUPFAM" id="SSF47413">
    <property type="entry name" value="lambda repressor-like DNA-binding domains"/>
    <property type="match status" value="1"/>
</dbReference>
<accession>A0A372NRM5</accession>
<dbReference type="GO" id="GO:0003677">
    <property type="term" value="F:DNA binding"/>
    <property type="evidence" value="ECO:0007669"/>
    <property type="project" value="InterPro"/>
</dbReference>
<dbReference type="Pfam" id="PF01381">
    <property type="entry name" value="HTH_3"/>
    <property type="match status" value="1"/>
</dbReference>
<evidence type="ECO:0000259" key="1">
    <source>
        <dbReference type="PROSITE" id="PS50943"/>
    </source>
</evidence>
<dbReference type="Proteomes" id="UP000264217">
    <property type="component" value="Unassembled WGS sequence"/>
</dbReference>
<feature type="domain" description="HTH cro/C1-type" evidence="1">
    <location>
        <begin position="7"/>
        <end position="59"/>
    </location>
</feature>
<protein>
    <submittedName>
        <fullName evidence="2">XRE family transcriptional regulator</fullName>
    </submittedName>
</protein>
<dbReference type="PROSITE" id="PS50943">
    <property type="entry name" value="HTH_CROC1"/>
    <property type="match status" value="1"/>
</dbReference>
<dbReference type="AlphaFoldDB" id="A0A372NRM5"/>
<dbReference type="SMART" id="SM00530">
    <property type="entry name" value="HTH_XRE"/>
    <property type="match status" value="1"/>
</dbReference>
<dbReference type="InterPro" id="IPR001387">
    <property type="entry name" value="Cro/C1-type_HTH"/>
</dbReference>
<sequence length="69" mass="8018">MRLKNYYIRVRKNISQSDVAEVLGISQNAYSKLERGHTRLQMETIFLIIKVLNVPLMQLIDITIPESSK</sequence>
<name>A0A372NRM5_9SPHI</name>
<dbReference type="Gene3D" id="1.10.260.40">
    <property type="entry name" value="lambda repressor-like DNA-binding domains"/>
    <property type="match status" value="1"/>
</dbReference>
<comment type="caution">
    <text evidence="2">The sequence shown here is derived from an EMBL/GenBank/DDBJ whole genome shotgun (WGS) entry which is preliminary data.</text>
</comment>
<dbReference type="CDD" id="cd00093">
    <property type="entry name" value="HTH_XRE"/>
    <property type="match status" value="1"/>
</dbReference>
<organism evidence="2 3">
    <name type="scientific">Mucilaginibacter conchicola</name>
    <dbReference type="NCBI Taxonomy" id="2303333"/>
    <lineage>
        <taxon>Bacteria</taxon>
        <taxon>Pseudomonadati</taxon>
        <taxon>Bacteroidota</taxon>
        <taxon>Sphingobacteriia</taxon>
        <taxon>Sphingobacteriales</taxon>
        <taxon>Sphingobacteriaceae</taxon>
        <taxon>Mucilaginibacter</taxon>
    </lineage>
</organism>
<dbReference type="InterPro" id="IPR010982">
    <property type="entry name" value="Lambda_DNA-bd_dom_sf"/>
</dbReference>
<dbReference type="EMBL" id="QWDC01000003">
    <property type="protein sequence ID" value="RFZ91290.1"/>
    <property type="molecule type" value="Genomic_DNA"/>
</dbReference>
<proteinExistence type="predicted"/>
<reference evidence="2 3" key="1">
    <citation type="submission" date="2018-08" db="EMBL/GenBank/DDBJ databases">
        <title>Mucilaginibacter sp. MYSH2.</title>
        <authorList>
            <person name="Seo T."/>
        </authorList>
    </citation>
    <scope>NUCLEOTIDE SEQUENCE [LARGE SCALE GENOMIC DNA]</scope>
    <source>
        <strain evidence="2 3">MYSH2</strain>
    </source>
</reference>
<evidence type="ECO:0000313" key="2">
    <source>
        <dbReference type="EMBL" id="RFZ91290.1"/>
    </source>
</evidence>